<evidence type="ECO:0000313" key="12">
    <source>
        <dbReference type="EMBL" id="KAB8037051.1"/>
    </source>
</evidence>
<dbReference type="InterPro" id="IPR006195">
    <property type="entry name" value="aa-tRNA-synth_II"/>
</dbReference>
<evidence type="ECO:0000256" key="1">
    <source>
        <dbReference type="ARBA" id="ARBA00004496"/>
    </source>
</evidence>
<dbReference type="OrthoDB" id="9809052at2"/>
<dbReference type="Proteomes" id="UP000437748">
    <property type="component" value="Unassembled WGS sequence"/>
</dbReference>
<accession>A0A6N6VVE1</accession>
<proteinExistence type="inferred from homology"/>
<dbReference type="InterPro" id="IPR050062">
    <property type="entry name" value="Pro-tRNA_synthetase"/>
</dbReference>
<evidence type="ECO:0000259" key="11">
    <source>
        <dbReference type="PROSITE" id="PS50862"/>
    </source>
</evidence>
<evidence type="ECO:0000256" key="8">
    <source>
        <dbReference type="ARBA" id="ARBA00023146"/>
    </source>
</evidence>
<evidence type="ECO:0000256" key="6">
    <source>
        <dbReference type="ARBA" id="ARBA00022840"/>
    </source>
</evidence>
<dbReference type="InterPro" id="IPR007214">
    <property type="entry name" value="YbaK/aa-tRNA-synth-assoc-dom"/>
</dbReference>
<dbReference type="SUPFAM" id="SSF52954">
    <property type="entry name" value="Class II aaRS ABD-related"/>
    <property type="match status" value="1"/>
</dbReference>
<dbReference type="EC" id="6.1.1.15" evidence="10"/>
<keyword evidence="7 10" id="KW-0648">Protein biosynthesis</keyword>
<evidence type="ECO:0000256" key="10">
    <source>
        <dbReference type="HAMAP-Rule" id="MF_01569"/>
    </source>
</evidence>
<keyword evidence="6 10" id="KW-0067">ATP-binding</keyword>
<keyword evidence="3 10" id="KW-0963">Cytoplasm</keyword>
<feature type="domain" description="Aminoacyl-transfer RNA synthetases class-II family profile" evidence="11">
    <location>
        <begin position="67"/>
        <end position="473"/>
    </location>
</feature>
<dbReference type="Pfam" id="PF00587">
    <property type="entry name" value="tRNA-synt_2b"/>
    <property type="match status" value="1"/>
</dbReference>
<evidence type="ECO:0000256" key="9">
    <source>
        <dbReference type="ARBA" id="ARBA00047671"/>
    </source>
</evidence>
<keyword evidence="5 10" id="KW-0547">Nucleotide-binding</keyword>
<dbReference type="InterPro" id="IPR002316">
    <property type="entry name" value="Pro-tRNA-ligase_IIa"/>
</dbReference>
<gene>
    <name evidence="10" type="primary">proS</name>
    <name evidence="12" type="ORF">GCL60_14560</name>
</gene>
<dbReference type="InterPro" id="IPR004500">
    <property type="entry name" value="Pro-tRNA-synth_IIa_bac-type"/>
</dbReference>
<comment type="function">
    <text evidence="10">Catalyzes the attachment of proline to tRNA(Pro) in a two-step reaction: proline is first activated by ATP to form Pro-AMP and then transferred to the acceptor end of tRNA(Pro). As ProRS can inadvertently accommodate and process non-cognate amino acids such as alanine and cysteine, to avoid such errors it has two additional distinct editing activities against alanine. One activity is designated as 'pretransfer' editing and involves the tRNA(Pro)-independent hydrolysis of activated Ala-AMP. The other activity is designated 'posttransfer' editing and involves deacylation of mischarged Ala-tRNA(Pro). The misacylated Cys-tRNA(Pro) is not edited by ProRS.</text>
</comment>
<dbReference type="RefSeq" id="WP_153421468.1">
    <property type="nucleotide sequence ID" value="NZ_WFLM01000005.1"/>
</dbReference>
<dbReference type="AlphaFoldDB" id="A0A6N6VVE1"/>
<dbReference type="InterPro" id="IPR036754">
    <property type="entry name" value="YbaK/aa-tRNA-synt-asso_dom_sf"/>
</dbReference>
<evidence type="ECO:0000256" key="4">
    <source>
        <dbReference type="ARBA" id="ARBA00022598"/>
    </source>
</evidence>
<dbReference type="InterPro" id="IPR036621">
    <property type="entry name" value="Anticodon-bd_dom_sf"/>
</dbReference>
<dbReference type="PANTHER" id="PTHR42753:SF2">
    <property type="entry name" value="PROLINE--TRNA LIGASE"/>
    <property type="match status" value="1"/>
</dbReference>
<dbReference type="PANTHER" id="PTHR42753">
    <property type="entry name" value="MITOCHONDRIAL RIBOSOME PROTEIN L39/PROLYL-TRNA LIGASE FAMILY MEMBER"/>
    <property type="match status" value="1"/>
</dbReference>
<sequence length="585" mass="66766">MRMSKLVGRTIKETPRDSELPSHKFMLRGGFMRQYSAGIYGILPIGMRCIAKIEKICKEEMNAVEGQEIRMPCTATKELWEETGRYQTFGKDMMKFKDRHEKPMVLNPTHEEPVVYLARTEITSYRQLPVMMYQIQSKFRDEPRPRGGLIRLREFTMKDAYSFHANEEDLKQYYDRVYDAYNRFFKRTGCKNFVSVMSDNGLFGGKYSHEFQMLAPTGEDKLITCPHCKYSANEEISTSPFVIKKQTEVSMTKEHTPNAKTIELLTNMLKIPAEQTAKAVMFQTLEGVPVISFVRGDLEVIDKKVRTLVKSEVVTATHESIVKAGAVAGSTGPIGLNLNECYVVIDHTVAKSNNLATGANEKDYHYVNFNLERDFLSKLTESEKKKVIIGDIAAAREGDPCPNCNSSLKETRGIEIGNIFHLGTKYSEGMECTYLDQNGKKQYPIMGCYGIGITRLLPAIIEESHDDRGPILPLPISPFEIHFCVLNRKENIIIEKSEELYQSLTKQGLEVLMDDRDEKPGSQFADADLMGIPFRIILSPKTYAEGCVELKYRDNRSEPRKVKLEEIENILLSEIKDEYRKYNSL</sequence>
<keyword evidence="13" id="KW-1185">Reference proteome</keyword>
<dbReference type="NCBIfam" id="TIGR00409">
    <property type="entry name" value="proS_fam_II"/>
    <property type="match status" value="1"/>
</dbReference>
<keyword evidence="4 10" id="KW-0436">Ligase</keyword>
<dbReference type="EMBL" id="WFLM01000005">
    <property type="protein sequence ID" value="KAB8037051.1"/>
    <property type="molecule type" value="Genomic_DNA"/>
</dbReference>
<organism evidence="12 13">
    <name type="scientific">Silvanigrella paludirubra</name>
    <dbReference type="NCBI Taxonomy" id="2499159"/>
    <lineage>
        <taxon>Bacteria</taxon>
        <taxon>Pseudomonadati</taxon>
        <taxon>Bdellovibrionota</taxon>
        <taxon>Oligoflexia</taxon>
        <taxon>Silvanigrellales</taxon>
        <taxon>Silvanigrellaceae</taxon>
        <taxon>Silvanigrella</taxon>
    </lineage>
</organism>
<evidence type="ECO:0000256" key="3">
    <source>
        <dbReference type="ARBA" id="ARBA00022490"/>
    </source>
</evidence>
<dbReference type="SUPFAM" id="SSF55681">
    <property type="entry name" value="Class II aaRS and biotin synthetases"/>
    <property type="match status" value="1"/>
</dbReference>
<dbReference type="GO" id="GO:0005524">
    <property type="term" value="F:ATP binding"/>
    <property type="evidence" value="ECO:0007669"/>
    <property type="project" value="UniProtKB-UniRule"/>
</dbReference>
<dbReference type="InterPro" id="IPR023717">
    <property type="entry name" value="Pro-tRNA-Synthase_IIa_type1"/>
</dbReference>
<dbReference type="InterPro" id="IPR002314">
    <property type="entry name" value="aa-tRNA-synt_IIb"/>
</dbReference>
<dbReference type="Pfam" id="PF04073">
    <property type="entry name" value="tRNA_edit"/>
    <property type="match status" value="1"/>
</dbReference>
<dbReference type="InterPro" id="IPR044140">
    <property type="entry name" value="ProRS_anticodon_short"/>
</dbReference>
<dbReference type="InterPro" id="IPR004154">
    <property type="entry name" value="Anticodon-bd"/>
</dbReference>
<dbReference type="GO" id="GO:0006433">
    <property type="term" value="P:prolyl-tRNA aminoacylation"/>
    <property type="evidence" value="ECO:0007669"/>
    <property type="project" value="UniProtKB-UniRule"/>
</dbReference>
<evidence type="ECO:0000256" key="7">
    <source>
        <dbReference type="ARBA" id="ARBA00022917"/>
    </source>
</evidence>
<dbReference type="GO" id="GO:0005829">
    <property type="term" value="C:cytosol"/>
    <property type="evidence" value="ECO:0007669"/>
    <property type="project" value="TreeGrafter"/>
</dbReference>
<evidence type="ECO:0000256" key="5">
    <source>
        <dbReference type="ARBA" id="ARBA00022741"/>
    </source>
</evidence>
<comment type="subcellular location">
    <subcellularLocation>
        <location evidence="1 10">Cytoplasm</location>
    </subcellularLocation>
</comment>
<reference evidence="12 13" key="1">
    <citation type="submission" date="2019-10" db="EMBL/GenBank/DDBJ databases">
        <title>New species of Slilvanegrellaceae.</title>
        <authorList>
            <person name="Pitt A."/>
            <person name="Hahn M.W."/>
        </authorList>
    </citation>
    <scope>NUCLEOTIDE SEQUENCE [LARGE SCALE GENOMIC DNA]</scope>
    <source>
        <strain evidence="12 13">SP-Ram-0.45-NSY-1</strain>
    </source>
</reference>
<evidence type="ECO:0000256" key="2">
    <source>
        <dbReference type="ARBA" id="ARBA00011738"/>
    </source>
</evidence>
<keyword evidence="8 10" id="KW-0030">Aminoacyl-tRNA synthetase</keyword>
<protein>
    <recommendedName>
        <fullName evidence="10">Proline--tRNA ligase</fullName>
        <ecNumber evidence="10">6.1.1.15</ecNumber>
    </recommendedName>
    <alternativeName>
        <fullName evidence="10">Prolyl-tRNA synthetase</fullName>
        <shortName evidence="10">ProRS</shortName>
    </alternativeName>
</protein>
<dbReference type="GO" id="GO:0002161">
    <property type="term" value="F:aminoacyl-tRNA deacylase activity"/>
    <property type="evidence" value="ECO:0007669"/>
    <property type="project" value="InterPro"/>
</dbReference>
<dbReference type="Gene3D" id="3.30.930.10">
    <property type="entry name" value="Bira Bifunctional Protein, Domain 2"/>
    <property type="match status" value="2"/>
</dbReference>
<dbReference type="PRINTS" id="PR01046">
    <property type="entry name" value="TRNASYNTHPRO"/>
</dbReference>
<dbReference type="InterPro" id="IPR045864">
    <property type="entry name" value="aa-tRNA-synth_II/BPL/LPL"/>
</dbReference>
<dbReference type="NCBIfam" id="NF006625">
    <property type="entry name" value="PRK09194.1"/>
    <property type="match status" value="1"/>
</dbReference>
<comment type="catalytic activity">
    <reaction evidence="9 10">
        <text>tRNA(Pro) + L-proline + ATP = L-prolyl-tRNA(Pro) + AMP + diphosphate</text>
        <dbReference type="Rhea" id="RHEA:14305"/>
        <dbReference type="Rhea" id="RHEA-COMP:9700"/>
        <dbReference type="Rhea" id="RHEA-COMP:9702"/>
        <dbReference type="ChEBI" id="CHEBI:30616"/>
        <dbReference type="ChEBI" id="CHEBI:33019"/>
        <dbReference type="ChEBI" id="CHEBI:60039"/>
        <dbReference type="ChEBI" id="CHEBI:78442"/>
        <dbReference type="ChEBI" id="CHEBI:78532"/>
        <dbReference type="ChEBI" id="CHEBI:456215"/>
        <dbReference type="EC" id="6.1.1.15"/>
    </reaction>
</comment>
<dbReference type="Gene3D" id="3.40.50.800">
    <property type="entry name" value="Anticodon-binding domain"/>
    <property type="match status" value="1"/>
</dbReference>
<dbReference type="HAMAP" id="MF_01569">
    <property type="entry name" value="Pro_tRNA_synth_type1"/>
    <property type="match status" value="1"/>
</dbReference>
<dbReference type="SUPFAM" id="SSF55826">
    <property type="entry name" value="YbaK/ProRS associated domain"/>
    <property type="match status" value="1"/>
</dbReference>
<comment type="similarity">
    <text evidence="10">Belongs to the class-II aminoacyl-tRNA synthetase family. ProS type 1 subfamily.</text>
</comment>
<comment type="domain">
    <text evidence="10">Consists of three domains: the N-terminal catalytic domain, the editing domain and the C-terminal anticodon-binding domain.</text>
</comment>
<dbReference type="CDD" id="cd04334">
    <property type="entry name" value="ProRS-INS"/>
    <property type="match status" value="1"/>
</dbReference>
<name>A0A6N6VVE1_9BACT</name>
<dbReference type="CDD" id="cd00861">
    <property type="entry name" value="ProRS_anticodon_short"/>
    <property type="match status" value="1"/>
</dbReference>
<comment type="caution">
    <text evidence="12">The sequence shown here is derived from an EMBL/GenBank/DDBJ whole genome shotgun (WGS) entry which is preliminary data.</text>
</comment>
<dbReference type="Pfam" id="PF03129">
    <property type="entry name" value="HGTP_anticodon"/>
    <property type="match status" value="1"/>
</dbReference>
<dbReference type="PROSITE" id="PS50862">
    <property type="entry name" value="AA_TRNA_LIGASE_II"/>
    <property type="match status" value="1"/>
</dbReference>
<comment type="subunit">
    <text evidence="2 10">Homodimer.</text>
</comment>
<evidence type="ECO:0000313" key="13">
    <source>
        <dbReference type="Proteomes" id="UP000437748"/>
    </source>
</evidence>
<dbReference type="GO" id="GO:0004827">
    <property type="term" value="F:proline-tRNA ligase activity"/>
    <property type="evidence" value="ECO:0007669"/>
    <property type="project" value="UniProtKB-UniRule"/>
</dbReference>